<dbReference type="Pfam" id="PF08808">
    <property type="entry name" value="RES"/>
    <property type="match status" value="1"/>
</dbReference>
<proteinExistence type="predicted"/>
<dbReference type="InterPro" id="IPR014914">
    <property type="entry name" value="RES_dom"/>
</dbReference>
<dbReference type="Proteomes" id="UP000234342">
    <property type="component" value="Unassembled WGS sequence"/>
</dbReference>
<evidence type="ECO:0000313" key="3">
    <source>
        <dbReference type="Proteomes" id="UP000234342"/>
    </source>
</evidence>
<evidence type="ECO:0000259" key="1">
    <source>
        <dbReference type="Pfam" id="PF08808"/>
    </source>
</evidence>
<protein>
    <submittedName>
        <fullName evidence="2">RES domain-containing protein</fullName>
    </submittedName>
</protein>
<reference evidence="3" key="1">
    <citation type="submission" date="2017-03" db="EMBL/GenBank/DDBJ databases">
        <authorList>
            <person name="Monnet C."/>
        </authorList>
    </citation>
    <scope>NUCLEOTIDE SEQUENCE [LARGE SCALE GENOMIC DNA]</scope>
    <source>
        <strain evidence="3">P10</strain>
    </source>
</reference>
<dbReference type="EMBL" id="FXZE01000004">
    <property type="protein sequence ID" value="SMX78888.1"/>
    <property type="molecule type" value="Genomic_DNA"/>
</dbReference>
<keyword evidence="3" id="KW-1185">Reference proteome</keyword>
<organism evidence="2 3">
    <name type="scientific">Brevibacterium antiquum</name>
    <dbReference type="NCBI Taxonomy" id="234835"/>
    <lineage>
        <taxon>Bacteria</taxon>
        <taxon>Bacillati</taxon>
        <taxon>Actinomycetota</taxon>
        <taxon>Actinomycetes</taxon>
        <taxon>Micrococcales</taxon>
        <taxon>Brevibacteriaceae</taxon>
        <taxon>Brevibacterium</taxon>
    </lineage>
</organism>
<name>A0A2H1IUQ6_9MICO</name>
<evidence type="ECO:0000313" key="2">
    <source>
        <dbReference type="EMBL" id="SMX78888.1"/>
    </source>
</evidence>
<gene>
    <name evidence="2" type="ORF">BANT10_01301</name>
</gene>
<dbReference type="AlphaFoldDB" id="A0A2H1IUQ6"/>
<accession>A0A2H1IUQ6</accession>
<sequence length="117" mass="12586">MMRTIRGVFYRAIDPEFREFALGGSRSAGRYSRPDEPTLYLSSSVAGVNAAMIAHKGVRSPLLEILEVDVEASHIVDLRDPAALERVGIDLSDALAPWQTVASSGGIPASWMVADAD</sequence>
<feature type="domain" description="RES" evidence="1">
    <location>
        <begin position="10"/>
        <end position="102"/>
    </location>
</feature>